<dbReference type="Pfam" id="PF13649">
    <property type="entry name" value="Methyltransf_25"/>
    <property type="match status" value="1"/>
</dbReference>
<dbReference type="SUPFAM" id="SSF53335">
    <property type="entry name" value="S-adenosyl-L-methionine-dependent methyltransferases"/>
    <property type="match status" value="1"/>
</dbReference>
<dbReference type="GO" id="GO:0008168">
    <property type="term" value="F:methyltransferase activity"/>
    <property type="evidence" value="ECO:0007669"/>
    <property type="project" value="UniProtKB-KW"/>
</dbReference>
<dbReference type="VEuPathDB" id="VectorBase:LLOJ005121"/>
<evidence type="ECO:0000259" key="3">
    <source>
        <dbReference type="Pfam" id="PF13649"/>
    </source>
</evidence>
<name>A0A1B0CKI4_LUTLO</name>
<dbReference type="InterPro" id="IPR041698">
    <property type="entry name" value="Methyltransf_25"/>
</dbReference>
<evidence type="ECO:0000313" key="4">
    <source>
        <dbReference type="EMBL" id="MBC1173707.1"/>
    </source>
</evidence>
<feature type="domain" description="Methyltransferase" evidence="3">
    <location>
        <begin position="80"/>
        <end position="178"/>
    </location>
</feature>
<keyword evidence="2 4" id="KW-0808">Transferase</keyword>
<evidence type="ECO:0000256" key="2">
    <source>
        <dbReference type="ARBA" id="ARBA00022679"/>
    </source>
</evidence>
<reference evidence="5" key="3">
    <citation type="submission" date="2020-05" db="UniProtKB">
        <authorList>
            <consortium name="EnsemblMetazoa"/>
        </authorList>
    </citation>
    <scope>IDENTIFICATION</scope>
    <source>
        <strain evidence="5">Jacobina</strain>
    </source>
</reference>
<keyword evidence="1" id="KW-0489">Methyltransferase</keyword>
<dbReference type="PANTHER" id="PTHR43861:SF1">
    <property type="entry name" value="TRANS-ACONITATE 2-METHYLTRANSFERASE"/>
    <property type="match status" value="1"/>
</dbReference>
<reference evidence="4" key="2">
    <citation type="journal article" date="2020" name="BMC">
        <title>Leishmania infection induces a limited differential gene expression in the sand fly midgut.</title>
        <authorList>
            <person name="Coutinho-Abreu I.V."/>
            <person name="Serafim T.D."/>
            <person name="Meneses C."/>
            <person name="Kamhawi S."/>
            <person name="Oliveira F."/>
            <person name="Valenzuela J.G."/>
        </authorList>
    </citation>
    <scope>NUCLEOTIDE SEQUENCE</scope>
    <source>
        <strain evidence="4">Jacobina</strain>
        <tissue evidence="4">Midgut</tissue>
    </source>
</reference>
<dbReference type="EMBL" id="GITU01005004">
    <property type="protein sequence ID" value="MBC1173707.1"/>
    <property type="molecule type" value="Transcribed_RNA"/>
</dbReference>
<dbReference type="AlphaFoldDB" id="A0A1B0CKI4"/>
<dbReference type="Gene3D" id="3.40.50.150">
    <property type="entry name" value="Vaccinia Virus protein VP39"/>
    <property type="match status" value="1"/>
</dbReference>
<dbReference type="GO" id="GO:0032259">
    <property type="term" value="P:methylation"/>
    <property type="evidence" value="ECO:0007669"/>
    <property type="project" value="UniProtKB-KW"/>
</dbReference>
<accession>A0A1B0CKI4</accession>
<organism evidence="5 6">
    <name type="scientific">Lutzomyia longipalpis</name>
    <name type="common">Sand fly</name>
    <dbReference type="NCBI Taxonomy" id="7200"/>
    <lineage>
        <taxon>Eukaryota</taxon>
        <taxon>Metazoa</taxon>
        <taxon>Ecdysozoa</taxon>
        <taxon>Arthropoda</taxon>
        <taxon>Hexapoda</taxon>
        <taxon>Insecta</taxon>
        <taxon>Pterygota</taxon>
        <taxon>Neoptera</taxon>
        <taxon>Endopterygota</taxon>
        <taxon>Diptera</taxon>
        <taxon>Nematocera</taxon>
        <taxon>Psychodoidea</taxon>
        <taxon>Psychodidae</taxon>
        <taxon>Lutzomyia</taxon>
        <taxon>Lutzomyia</taxon>
    </lineage>
</organism>
<dbReference type="Proteomes" id="UP000092461">
    <property type="component" value="Unassembled WGS sequence"/>
</dbReference>
<dbReference type="InterPro" id="IPR029063">
    <property type="entry name" value="SAM-dependent_MTases_sf"/>
</dbReference>
<evidence type="ECO:0000256" key="1">
    <source>
        <dbReference type="ARBA" id="ARBA00022603"/>
    </source>
</evidence>
<proteinExistence type="predicted"/>
<protein>
    <submittedName>
        <fullName evidence="4">Putative juvenile hormone acid methyl transferase</fullName>
    </submittedName>
</protein>
<dbReference type="EnsemblMetazoa" id="LLOJ005121-RA">
    <property type="protein sequence ID" value="LLOJ005121-PA"/>
    <property type="gene ID" value="LLOJ005121"/>
</dbReference>
<keyword evidence="6" id="KW-1185">Reference proteome</keyword>
<sequence>MIEFARKEFQGVERVDFMQIDIGVDVEKPINVYCKKCAEMAPHEYDTESYVKTIDFRSGYVREFFSRYGDKLKWRGNENVLDIGCGPGDVTRHVFFPVLPRNFKSLSCADLSTKMLNVARKEFHGMEHVHFMQMDIGKDICSSLNRSFDKIFSSFCFMYITDQRKAFQNVFNLLAQDGECFIMLVSKAALYETIFQLAETPKWAERLKHHREVFAFPYREDVDPEKTIRELLESIGFSDVFVKKDEYPCLYPTKAALKGGLLCLPDFPNTMTDAEKYELMEDQLKLGISINTVEEFYDAKNVIKEVPFNNLTIYAKKP</sequence>
<dbReference type="CDD" id="cd02440">
    <property type="entry name" value="AdoMet_MTases"/>
    <property type="match status" value="1"/>
</dbReference>
<dbReference type="VEuPathDB" id="VectorBase:LLONM1_009200"/>
<reference evidence="6" key="1">
    <citation type="submission" date="2012-05" db="EMBL/GenBank/DDBJ databases">
        <title>Whole Genome Assembly of Lutzomyia longipalpis.</title>
        <authorList>
            <person name="Richards S."/>
            <person name="Qu C."/>
            <person name="Dillon R."/>
            <person name="Worley K."/>
            <person name="Scherer S."/>
            <person name="Batterton M."/>
            <person name="Taylor A."/>
            <person name="Hawes A."/>
            <person name="Hernandez B."/>
            <person name="Kovar C."/>
            <person name="Mandapat C."/>
            <person name="Pham C."/>
            <person name="Qu C."/>
            <person name="Jing C."/>
            <person name="Bess C."/>
            <person name="Bandaranaike D."/>
            <person name="Ngo D."/>
            <person name="Ongeri F."/>
            <person name="Arias F."/>
            <person name="Lara F."/>
            <person name="Weissenberger G."/>
            <person name="Kamau G."/>
            <person name="Han H."/>
            <person name="Shen H."/>
            <person name="Dinh H."/>
            <person name="Khalil I."/>
            <person name="Jones J."/>
            <person name="Shafer J."/>
            <person name="Jayaseelan J."/>
            <person name="Quiroz J."/>
            <person name="Blankenburg K."/>
            <person name="Nguyen L."/>
            <person name="Jackson L."/>
            <person name="Francisco L."/>
            <person name="Tang L.-Y."/>
            <person name="Pu L.-L."/>
            <person name="Perales L."/>
            <person name="Lorensuhewa L."/>
            <person name="Munidasa M."/>
            <person name="Coyle M."/>
            <person name="Taylor M."/>
            <person name="Puazo M."/>
            <person name="Firestine M."/>
            <person name="Scheel M."/>
            <person name="Javaid M."/>
            <person name="Wang M."/>
            <person name="Li M."/>
            <person name="Tabassum N."/>
            <person name="Saada N."/>
            <person name="Osuji N."/>
            <person name="Aqrawi P."/>
            <person name="Fu Q."/>
            <person name="Thornton R."/>
            <person name="Raj R."/>
            <person name="Goodspeed R."/>
            <person name="Mata R."/>
            <person name="Najjar R."/>
            <person name="Gubbala S."/>
            <person name="Lee S."/>
            <person name="Denson S."/>
            <person name="Patil S."/>
            <person name="Macmil S."/>
            <person name="Qi S."/>
            <person name="Matskevitch T."/>
            <person name="Palculict T."/>
            <person name="Mathew T."/>
            <person name="Vee V."/>
            <person name="Velamala V."/>
            <person name="Korchina V."/>
            <person name="Cai W."/>
            <person name="Liu W."/>
            <person name="Dai W."/>
            <person name="Zou X."/>
            <person name="Zhu Y."/>
            <person name="Zhang Y."/>
            <person name="Wu Y.-Q."/>
            <person name="Xin Y."/>
            <person name="Nazarath L."/>
            <person name="Kovar C."/>
            <person name="Han Y."/>
            <person name="Muzny D."/>
            <person name="Gibbs R."/>
        </authorList>
    </citation>
    <scope>NUCLEOTIDE SEQUENCE [LARGE SCALE GENOMIC DNA]</scope>
    <source>
        <strain evidence="6">Jacobina</strain>
    </source>
</reference>
<evidence type="ECO:0000313" key="5">
    <source>
        <dbReference type="EnsemblMetazoa" id="LLOJ005121-PA"/>
    </source>
</evidence>
<dbReference type="EMBL" id="AJWK01016310">
    <property type="status" value="NOT_ANNOTATED_CDS"/>
    <property type="molecule type" value="Genomic_DNA"/>
</dbReference>
<evidence type="ECO:0000313" key="6">
    <source>
        <dbReference type="Proteomes" id="UP000092461"/>
    </source>
</evidence>
<dbReference type="VEuPathDB" id="VectorBase:LLONM1_011798"/>
<dbReference type="PANTHER" id="PTHR43861">
    <property type="entry name" value="TRANS-ACONITATE 2-METHYLTRANSFERASE-RELATED"/>
    <property type="match status" value="1"/>
</dbReference>